<name>A0ABT9TJT9_PAENI</name>
<protein>
    <recommendedName>
        <fullName evidence="3">Orc1-like AAA ATPase domain-containing protein</fullName>
    </recommendedName>
</protein>
<dbReference type="RefSeq" id="WP_306877658.1">
    <property type="nucleotide sequence ID" value="NZ_JAUSSW010000003.1"/>
</dbReference>
<organism evidence="1 2">
    <name type="scientific">Paenarthrobacter nicotinovorans</name>
    <name type="common">Arthrobacter nicotinovorans</name>
    <dbReference type="NCBI Taxonomy" id="29320"/>
    <lineage>
        <taxon>Bacteria</taxon>
        <taxon>Bacillati</taxon>
        <taxon>Actinomycetota</taxon>
        <taxon>Actinomycetes</taxon>
        <taxon>Micrococcales</taxon>
        <taxon>Micrococcaceae</taxon>
        <taxon>Paenarthrobacter</taxon>
    </lineage>
</organism>
<dbReference type="Proteomes" id="UP001244563">
    <property type="component" value="Unassembled WGS sequence"/>
</dbReference>
<keyword evidence="2" id="KW-1185">Reference proteome</keyword>
<dbReference type="SUPFAM" id="SSF52540">
    <property type="entry name" value="P-loop containing nucleoside triphosphate hydrolases"/>
    <property type="match status" value="1"/>
</dbReference>
<sequence>MLPDPWLDEDTVAARLGSPTLPDRAQLLELVFSAVRSSSKSGILVAGEKGSGKSHMLLSLKAGLPGTMDVRTFAGSLDLTATQYGVLGASTGVLGGAARVLGTSTGGTGTEGTGEGLLPGLHVLRALTSTLGPASYLYSPPVARRGNKRRNQQARPQLVLLVDDIHYVDPASLGVLLQLIPGFGAKLVATADSRSPLPQDLYQLWEDGFMEQYLLPPFTFTEAHALCVSLLGGKVQRRASSLLAFISGFNVGILCLAVEDARRAGLLVQREGYWTINTRAHCQWPGVVDRVQAENAARLPEERLTLELTALAEPVAVEVLERHCGHKAVENLLSEGQIRLLPGRSPMVRMGSWLRGEGLRLAVPRSRSLALHQRIEDPGLTLETAPSMLRWMTWTLDCGLGLPDELLLAAAPAADRPVTAELALQAASAVKAPGHLDEAGMLRARALIAEGQLAEAAPVLRHLATAASSAEVKADAGGRLMALELLGAAHGGLTAGDTVADPAARIAGKVREAERLLLSGAAVEALEKTTEAMKVVGGDPSMATFRAGAALRHVICLRHNLGWSAMVPLLEYSAYGVPSHLAACSETARAYAQLGQGFPGAARSTLEAVLAELSDAGLPPVRSLAAAMMAYCGALSGNPGEALELAAQSTSGAETGLAGGSPDDLLSRISALYCAAARDISSGTFTHLMALADEAQSAGSVLLEAEALSLLALNAGRAGVVDPAILPRLAAAASGVEGTGGAALRTFAAAMVEDDPKSLEAAGRSLSADRQFAHAALCYARAAAGYQAKARTAAARRVSVLVERLRGVTESEAVPPLGWVPGRTGN</sequence>
<proteinExistence type="predicted"/>
<dbReference type="EMBL" id="JAUSSW010000003">
    <property type="protein sequence ID" value="MDQ0101915.1"/>
    <property type="molecule type" value="Genomic_DNA"/>
</dbReference>
<evidence type="ECO:0000313" key="1">
    <source>
        <dbReference type="EMBL" id="MDQ0101915.1"/>
    </source>
</evidence>
<evidence type="ECO:0008006" key="3">
    <source>
        <dbReference type="Google" id="ProtNLM"/>
    </source>
</evidence>
<comment type="caution">
    <text evidence="1">The sequence shown here is derived from an EMBL/GenBank/DDBJ whole genome shotgun (WGS) entry which is preliminary data.</text>
</comment>
<accession>A0ABT9TJT9</accession>
<dbReference type="InterPro" id="IPR027417">
    <property type="entry name" value="P-loop_NTPase"/>
</dbReference>
<reference evidence="1 2" key="1">
    <citation type="submission" date="2023-07" db="EMBL/GenBank/DDBJ databases">
        <title>Sorghum-associated microbial communities from plants grown in Nebraska, USA.</title>
        <authorList>
            <person name="Schachtman D."/>
        </authorList>
    </citation>
    <scope>NUCLEOTIDE SEQUENCE [LARGE SCALE GENOMIC DNA]</scope>
    <source>
        <strain evidence="1 2">CC523</strain>
    </source>
</reference>
<evidence type="ECO:0000313" key="2">
    <source>
        <dbReference type="Proteomes" id="UP001244563"/>
    </source>
</evidence>
<gene>
    <name evidence="1" type="ORF">J2T10_001557</name>
</gene>